<dbReference type="Proteomes" id="UP001197492">
    <property type="component" value="Unassembled WGS sequence"/>
</dbReference>
<comment type="caution">
    <text evidence="2">The sequence shown here is derived from an EMBL/GenBank/DDBJ whole genome shotgun (WGS) entry which is preliminary data.</text>
</comment>
<evidence type="ECO:0000313" key="3">
    <source>
        <dbReference type="EMBL" id="MBV3392893.1"/>
    </source>
</evidence>
<gene>
    <name evidence="2" type="ORF">KSV97_06615</name>
    <name evidence="3" type="ORF">KSW06_06445</name>
</gene>
<evidence type="ECO:0000313" key="4">
    <source>
        <dbReference type="Proteomes" id="UP001196408"/>
    </source>
</evidence>
<protein>
    <submittedName>
        <fullName evidence="2">Uncharacterized protein</fullName>
    </submittedName>
</protein>
<dbReference type="RefSeq" id="WP_217747704.1">
    <property type="nucleotide sequence ID" value="NZ_JAHOEB010000033.1"/>
</dbReference>
<keyword evidence="5" id="KW-1185">Reference proteome</keyword>
<name>A0AAW4MRL9_9FIRM</name>
<feature type="signal peptide" evidence="1">
    <location>
        <begin position="1"/>
        <end position="19"/>
    </location>
</feature>
<organism evidence="2 4">
    <name type="scientific">Catenibacterium mitsuokai</name>
    <dbReference type="NCBI Taxonomy" id="100886"/>
    <lineage>
        <taxon>Bacteria</taxon>
        <taxon>Bacillati</taxon>
        <taxon>Bacillota</taxon>
        <taxon>Erysipelotrichia</taxon>
        <taxon>Erysipelotrichales</taxon>
        <taxon>Coprobacillaceae</taxon>
        <taxon>Catenibacterium</taxon>
    </lineage>
</organism>
<keyword evidence="1" id="KW-0732">Signal</keyword>
<dbReference type="EMBL" id="JAHOEL010000034">
    <property type="protein sequence ID" value="MBV3392893.1"/>
    <property type="molecule type" value="Genomic_DNA"/>
</dbReference>
<dbReference type="AlphaFoldDB" id="A0AAW4MRL9"/>
<feature type="chain" id="PRO_5043408587" evidence="1">
    <location>
        <begin position="20"/>
        <end position="132"/>
    </location>
</feature>
<accession>A0AAW4MRL9</accession>
<dbReference type="EMBL" id="JAHOEF010000035">
    <property type="protein sequence ID" value="MBV3382896.1"/>
    <property type="molecule type" value="Genomic_DNA"/>
</dbReference>
<evidence type="ECO:0000313" key="5">
    <source>
        <dbReference type="Proteomes" id="UP001197492"/>
    </source>
</evidence>
<proteinExistence type="predicted"/>
<sequence>MKKILLLLCLLLCACSAQTDIKDYTVIYKNKEVYPGVTASKMSDALFDSNIQYSEKDGKIQTITLFTKKYKLKNNITVGTDYSTVKHTYSSPTSNHYNNGKGTITYKYKEKNIQIKFTFKDKKISAFSLSKY</sequence>
<dbReference type="PROSITE" id="PS51257">
    <property type="entry name" value="PROKAR_LIPOPROTEIN"/>
    <property type="match status" value="1"/>
</dbReference>
<reference evidence="2 5" key="1">
    <citation type="submission" date="2021-06" db="EMBL/GenBank/DDBJ databases">
        <title>Collection of gut derived symbiotic bacterial strains cultured from healthy donors.</title>
        <authorList>
            <person name="Lin H."/>
            <person name="Littmann E."/>
            <person name="Pamer E.G."/>
        </authorList>
    </citation>
    <scope>NUCLEOTIDE SEQUENCE</scope>
    <source>
        <strain evidence="3 5">MSK.21.70</strain>
        <strain evidence="2">MSK.21.82</strain>
    </source>
</reference>
<dbReference type="Proteomes" id="UP001196408">
    <property type="component" value="Unassembled WGS sequence"/>
</dbReference>
<evidence type="ECO:0000256" key="1">
    <source>
        <dbReference type="SAM" id="SignalP"/>
    </source>
</evidence>
<evidence type="ECO:0000313" key="2">
    <source>
        <dbReference type="EMBL" id="MBV3382896.1"/>
    </source>
</evidence>